<dbReference type="eggNOG" id="ENOG502SAMI">
    <property type="taxonomic scope" value="Eukaryota"/>
</dbReference>
<organism evidence="3">
    <name type="scientific">Schizophyllum commune (strain H4-8 / FGSC 9210)</name>
    <name type="common">Split gill fungus</name>
    <dbReference type="NCBI Taxonomy" id="578458"/>
    <lineage>
        <taxon>Eukaryota</taxon>
        <taxon>Fungi</taxon>
        <taxon>Dikarya</taxon>
        <taxon>Basidiomycota</taxon>
        <taxon>Agaricomycotina</taxon>
        <taxon>Agaricomycetes</taxon>
        <taxon>Agaricomycetidae</taxon>
        <taxon>Agaricales</taxon>
        <taxon>Schizophyllaceae</taxon>
        <taxon>Schizophyllum</taxon>
    </lineage>
</organism>
<feature type="compositionally biased region" description="Low complexity" evidence="1">
    <location>
        <begin position="22"/>
        <end position="33"/>
    </location>
</feature>
<evidence type="ECO:0000313" key="2">
    <source>
        <dbReference type="EMBL" id="EFJ01928.1"/>
    </source>
</evidence>
<dbReference type="AlphaFoldDB" id="D8PKD3"/>
<gene>
    <name evidence="2" type="ORF">SCHCODRAFT_230873</name>
</gene>
<feature type="compositionally biased region" description="Acidic residues" evidence="1">
    <location>
        <begin position="759"/>
        <end position="768"/>
    </location>
</feature>
<feature type="compositionally biased region" description="Low complexity" evidence="1">
    <location>
        <begin position="340"/>
        <end position="358"/>
    </location>
</feature>
<feature type="compositionally biased region" description="Polar residues" evidence="1">
    <location>
        <begin position="630"/>
        <end position="650"/>
    </location>
</feature>
<sequence>MSDSTTLNVNLFDGVMGGPCFGDGSDSESQQSQATTRSPTLDTETDALLVDDISSCASSQPTPSAQQEDTHIPSQDSDIPTFHDDLRFDNMAPSDSPQDILTAAEPHVYEEPSGFREDGARRVHDHQAHGSELELQVELVADVGGVEDQGAPDGIGGGAYNEGLHNYAHDQNVCAHHDSPAAVDDFGDSRHIAEPDEYQGHPIDEEPVVSDLLSWIDGANPQQEHWKVSHGDDEHSADVQMSDDAGTAYFPAYSEDVRMAHAGEDGSDIPTPPQPEIGWQLGDEGSDDDLYVRDDEPPETRARRLDDHSANLDILDDPTANQAPEAYICPPSSSPPSSSPPVFFSSSQASRTSSQSSAFVDPVEKMDEDVAEAIIVDGNSEIIADGDSEIIADGDVEAEVVEGDAAEVVIDENAAKEVDVEVADKLAGGIAKNSDEAAAAEAKEEVTVKMQEDVAQGINQANAEMTRKDAPFSATLQPDSDLYQGEPSSWHREEPDVATTSIAEDSTMEAPASTKADVVIDTEASSEPKPVVPQKRKFEFDEDDIEILRHVPPPPPTTKRPTALAYKAQSKKLAKPFRPPAMKPKVEADDAVPPISSPPCTSPPRASSPTPSTVTKPPSVDRKKQHRTQRAASQFKSPLTPGASTAMTSNVRLTPQIQALERKLQVLKRAVKVRREGEEGTLEGLVKRWTEAGREVAWEVWGLTKEAAQGGDWGYGSGGQAKGGFGGGFGKEEDANKGWGWDKEDEKKGGSSWGWANEGDGEAEEENKDDGSQYKDEEEEAKPQQTLGTMLRLLGIAPETLGWDDNEEGFVDA</sequence>
<feature type="compositionally biased region" description="Basic and acidic residues" evidence="1">
    <location>
        <begin position="290"/>
        <end position="310"/>
    </location>
</feature>
<accession>D8PKD3</accession>
<name>D8PKD3_SCHCM</name>
<feature type="compositionally biased region" description="Polar residues" evidence="1">
    <location>
        <begin position="55"/>
        <end position="78"/>
    </location>
</feature>
<evidence type="ECO:0000256" key="1">
    <source>
        <dbReference type="SAM" id="MobiDB-lite"/>
    </source>
</evidence>
<feature type="region of interest" description="Disordered" evidence="1">
    <location>
        <begin position="724"/>
        <end position="786"/>
    </location>
</feature>
<feature type="region of interest" description="Disordered" evidence="1">
    <location>
        <begin position="473"/>
        <end position="650"/>
    </location>
</feature>
<protein>
    <submittedName>
        <fullName evidence="2">Uncharacterized protein</fullName>
    </submittedName>
</protein>
<evidence type="ECO:0000313" key="3">
    <source>
        <dbReference type="Proteomes" id="UP000007431"/>
    </source>
</evidence>
<dbReference type="InParanoid" id="D8PKD3"/>
<reference evidence="2 3" key="1">
    <citation type="journal article" date="2010" name="Nat. Biotechnol.">
        <title>Genome sequence of the model mushroom Schizophyllum commune.</title>
        <authorList>
            <person name="Ohm R.A."/>
            <person name="de Jong J.F."/>
            <person name="Lugones L.G."/>
            <person name="Aerts A."/>
            <person name="Kothe E."/>
            <person name="Stajich J.E."/>
            <person name="de Vries R.P."/>
            <person name="Record E."/>
            <person name="Levasseur A."/>
            <person name="Baker S.E."/>
            <person name="Bartholomew K.A."/>
            <person name="Coutinho P.M."/>
            <person name="Erdmann S."/>
            <person name="Fowler T.J."/>
            <person name="Gathman A.C."/>
            <person name="Lombard V."/>
            <person name="Henrissat B."/>
            <person name="Knabe N."/>
            <person name="Kuees U."/>
            <person name="Lilly W.W."/>
            <person name="Lindquist E."/>
            <person name="Lucas S."/>
            <person name="Magnuson J.K."/>
            <person name="Piumi F."/>
            <person name="Raudaskoski M."/>
            <person name="Salamov A."/>
            <person name="Schmutz J."/>
            <person name="Schwarze F.W.M.R."/>
            <person name="vanKuyk P.A."/>
            <person name="Horton J.S."/>
            <person name="Grigoriev I.V."/>
            <person name="Woesten H.A.B."/>
        </authorList>
    </citation>
    <scope>NUCLEOTIDE SEQUENCE [LARGE SCALE GENOMIC DNA]</scope>
    <source>
        <strain evidence="3">H4-8 / FGSC 9210</strain>
    </source>
</reference>
<feature type="compositionally biased region" description="Basic and acidic residues" evidence="1">
    <location>
        <begin position="730"/>
        <end position="749"/>
    </location>
</feature>
<dbReference type="VEuPathDB" id="FungiDB:SCHCODRAFT_02700661"/>
<dbReference type="Gene3D" id="6.10.140.1020">
    <property type="match status" value="1"/>
</dbReference>
<feature type="region of interest" description="Disordered" evidence="1">
    <location>
        <begin position="262"/>
        <end position="362"/>
    </location>
</feature>
<proteinExistence type="predicted"/>
<dbReference type="HOGENOM" id="CLU_347208_0_0_1"/>
<dbReference type="Proteomes" id="UP000007431">
    <property type="component" value="Unassembled WGS sequence"/>
</dbReference>
<feature type="compositionally biased region" description="Low complexity" evidence="1">
    <location>
        <begin position="603"/>
        <end position="618"/>
    </location>
</feature>
<keyword evidence="3" id="KW-1185">Reference proteome</keyword>
<feature type="region of interest" description="Disordered" evidence="1">
    <location>
        <begin position="1"/>
        <end position="98"/>
    </location>
</feature>
<dbReference type="EMBL" id="GL377302">
    <property type="protein sequence ID" value="EFJ01928.1"/>
    <property type="molecule type" value="Genomic_DNA"/>
</dbReference>